<evidence type="ECO:0000313" key="5">
    <source>
        <dbReference type="EMBL" id="CAD5224140.1"/>
    </source>
</evidence>
<dbReference type="EMBL" id="CAJFDH010000005">
    <property type="protein sequence ID" value="CAD5224140.1"/>
    <property type="molecule type" value="Genomic_DNA"/>
</dbReference>
<evidence type="ECO:0000256" key="1">
    <source>
        <dbReference type="ARBA" id="ARBA00022737"/>
    </source>
</evidence>
<feature type="compositionally biased region" description="Polar residues" evidence="3">
    <location>
        <begin position="209"/>
        <end position="244"/>
    </location>
</feature>
<proteinExistence type="predicted"/>
<keyword evidence="6" id="KW-1185">Reference proteome</keyword>
<feature type="region of interest" description="Disordered" evidence="3">
    <location>
        <begin position="90"/>
        <end position="130"/>
    </location>
</feature>
<dbReference type="Proteomes" id="UP000614601">
    <property type="component" value="Unassembled WGS sequence"/>
</dbReference>
<sequence length="607" mass="67543">MLWKLTVVYLCHLIPYVRTDTTLEPQHTPTGILHQFQGYRTPRPFPANANFMYASVWASWSAWSFCANGVQVRVRACNTVRGFSCLGANRETKDCENPSRPQPLPQPGNQLPRRPVHTGRPDYDTIDPYDDDRKEALKQLGQYSDYEVPELKNQKPQQELKLLGEKTAKVLTPQGPSRLERPEASVEPSQAPSMTPEKLYGKEKITKVAPQSRTTLTTNFAPSSTSPQIETTQREPTSSLPTTVEQTYPTTGATTAQTEQLTQTVALEPSTVHSAEVASNIKLISTVDQHFKEPPSKTTEIAAEATAPVAGVASIHEAPVGDINEENIEVKQPGHSKISIPVSPVNTVVIQEDTSVVPTSNPTTTTVRVTEATTQNSNILNADTFKALEWMLNNMTNAAKTENSKKVHQMNLDSNVLHSGEIIKTLTTPPLEPQKSFASRIHKIPTPLIDNDHEDGFGNDKLLQQELIRLKSTMDKVEYELKELEQEEFESERPTFNTKKATELSLIPLTAPRLNQPEMLDSSVEVVVQNQREASWSNWGEWGNCLCGKQMRTRTCNYGVYSGGCVGRSYQSRQCRSYDDSSCPITHSHENGLVSTLHDGSLVRRQP</sequence>
<dbReference type="PANTHER" id="PTHR22906:SF54">
    <property type="entry name" value="IG-LIKE DOMAIN-CONTAINING PROTEIN"/>
    <property type="match status" value="1"/>
</dbReference>
<evidence type="ECO:0000256" key="3">
    <source>
        <dbReference type="SAM" id="MobiDB-lite"/>
    </source>
</evidence>
<protein>
    <submittedName>
        <fullName evidence="5">Uncharacterized protein</fullName>
    </submittedName>
</protein>
<keyword evidence="2" id="KW-1015">Disulfide bond</keyword>
<dbReference type="SMART" id="SM00209">
    <property type="entry name" value="TSP1"/>
    <property type="match status" value="2"/>
</dbReference>
<dbReference type="EMBL" id="CAJFCW020000005">
    <property type="protein sequence ID" value="CAG9119681.1"/>
    <property type="molecule type" value="Genomic_DNA"/>
</dbReference>
<feature type="region of interest" description="Disordered" evidence="3">
    <location>
        <begin position="165"/>
        <end position="195"/>
    </location>
</feature>
<accession>A0A811L930</accession>
<evidence type="ECO:0000256" key="2">
    <source>
        <dbReference type="ARBA" id="ARBA00023157"/>
    </source>
</evidence>
<comment type="caution">
    <text evidence="5">The sequence shown here is derived from an EMBL/GenBank/DDBJ whole genome shotgun (WGS) entry which is preliminary data.</text>
</comment>
<dbReference type="InterPro" id="IPR036383">
    <property type="entry name" value="TSP1_rpt_sf"/>
</dbReference>
<feature type="chain" id="PRO_5036221319" evidence="4">
    <location>
        <begin position="20"/>
        <end position="607"/>
    </location>
</feature>
<dbReference type="SUPFAM" id="SSF82895">
    <property type="entry name" value="TSP-1 type 1 repeat"/>
    <property type="match status" value="1"/>
</dbReference>
<evidence type="ECO:0000256" key="4">
    <source>
        <dbReference type="SAM" id="SignalP"/>
    </source>
</evidence>
<evidence type="ECO:0000313" key="6">
    <source>
        <dbReference type="Proteomes" id="UP000614601"/>
    </source>
</evidence>
<dbReference type="InterPro" id="IPR052065">
    <property type="entry name" value="Compl_asym_regulator"/>
</dbReference>
<reference evidence="5" key="1">
    <citation type="submission" date="2020-09" db="EMBL/GenBank/DDBJ databases">
        <authorList>
            <person name="Kikuchi T."/>
        </authorList>
    </citation>
    <scope>NUCLEOTIDE SEQUENCE</scope>
    <source>
        <strain evidence="5">SH1</strain>
    </source>
</reference>
<dbReference type="OrthoDB" id="5855801at2759"/>
<dbReference type="PROSITE" id="PS50092">
    <property type="entry name" value="TSP1"/>
    <property type="match status" value="2"/>
</dbReference>
<feature type="region of interest" description="Disordered" evidence="3">
    <location>
        <begin position="208"/>
        <end position="244"/>
    </location>
</feature>
<dbReference type="PANTHER" id="PTHR22906">
    <property type="entry name" value="PROPERDIN"/>
    <property type="match status" value="1"/>
</dbReference>
<feature type="signal peptide" evidence="4">
    <location>
        <begin position="1"/>
        <end position="19"/>
    </location>
</feature>
<keyword evidence="4" id="KW-0732">Signal</keyword>
<dbReference type="Pfam" id="PF00090">
    <property type="entry name" value="TSP_1"/>
    <property type="match status" value="2"/>
</dbReference>
<dbReference type="InterPro" id="IPR000884">
    <property type="entry name" value="TSP1_rpt"/>
</dbReference>
<dbReference type="AlphaFoldDB" id="A0A811L930"/>
<keyword evidence="1" id="KW-0677">Repeat</keyword>
<gene>
    <name evidence="5" type="ORF">BOKJ2_LOCUS10910</name>
</gene>
<dbReference type="Proteomes" id="UP000783686">
    <property type="component" value="Unassembled WGS sequence"/>
</dbReference>
<name>A0A811L930_9BILA</name>
<organism evidence="5 6">
    <name type="scientific">Bursaphelenchus okinawaensis</name>
    <dbReference type="NCBI Taxonomy" id="465554"/>
    <lineage>
        <taxon>Eukaryota</taxon>
        <taxon>Metazoa</taxon>
        <taxon>Ecdysozoa</taxon>
        <taxon>Nematoda</taxon>
        <taxon>Chromadorea</taxon>
        <taxon>Rhabditida</taxon>
        <taxon>Tylenchina</taxon>
        <taxon>Tylenchomorpha</taxon>
        <taxon>Aphelenchoidea</taxon>
        <taxon>Aphelenchoididae</taxon>
        <taxon>Bursaphelenchus</taxon>
    </lineage>
</organism>